<protein>
    <submittedName>
        <fullName evidence="1">Uncharacterized protein</fullName>
    </submittedName>
</protein>
<name>A0A1H7N2U7_AQUAM</name>
<evidence type="ECO:0000313" key="1">
    <source>
        <dbReference type="EMBL" id="SEL17649.1"/>
    </source>
</evidence>
<evidence type="ECO:0000313" key="2">
    <source>
        <dbReference type="Proteomes" id="UP000198521"/>
    </source>
</evidence>
<gene>
    <name evidence="1" type="ORF">SAMN04487910_1940</name>
</gene>
<sequence>MMKSITTVFFFLFIVTVSFSQTKKNILFDQSTMINKFHTIDELEDLKKGELVKLYIERANEIITVLPYIALTNEANVSLSDIGIKENSDNQKLLKKHHETTTDAFGSTSNLITEFVPYADTEKIIWSILYYEEMIKKIRIGVNGNF</sequence>
<keyword evidence="2" id="KW-1185">Reference proteome</keyword>
<proteinExistence type="predicted"/>
<accession>A0A1H7N2U7</accession>
<reference evidence="1 2" key="1">
    <citation type="submission" date="2016-10" db="EMBL/GenBank/DDBJ databases">
        <authorList>
            <person name="de Groot N.N."/>
        </authorList>
    </citation>
    <scope>NUCLEOTIDE SEQUENCE [LARGE SCALE GENOMIC DNA]</scope>
    <source>
        <strain evidence="1 2">DSM 25232</strain>
    </source>
</reference>
<dbReference type="EMBL" id="FOAB01000003">
    <property type="protein sequence ID" value="SEL17649.1"/>
    <property type="molecule type" value="Genomic_DNA"/>
</dbReference>
<dbReference type="Proteomes" id="UP000198521">
    <property type="component" value="Unassembled WGS sequence"/>
</dbReference>
<dbReference type="AlphaFoldDB" id="A0A1H7N2U7"/>
<dbReference type="STRING" id="1038014.SAMN04487910_1940"/>
<organism evidence="1 2">
    <name type="scientific">Aquimarina amphilecti</name>
    <dbReference type="NCBI Taxonomy" id="1038014"/>
    <lineage>
        <taxon>Bacteria</taxon>
        <taxon>Pseudomonadati</taxon>
        <taxon>Bacteroidota</taxon>
        <taxon>Flavobacteriia</taxon>
        <taxon>Flavobacteriales</taxon>
        <taxon>Flavobacteriaceae</taxon>
        <taxon>Aquimarina</taxon>
    </lineage>
</organism>